<keyword evidence="1" id="KW-0312">Gluconeogenesis</keyword>
<dbReference type="Proteomes" id="UP001597058">
    <property type="component" value="Unassembled WGS sequence"/>
</dbReference>
<dbReference type="PROSITE" id="PS51463">
    <property type="entry name" value="P_GLUCOSE_ISOMERASE_3"/>
    <property type="match status" value="1"/>
</dbReference>
<dbReference type="Gene3D" id="3.40.50.10490">
    <property type="entry name" value="Glucose-6-phosphate isomerase like protein, domain 1"/>
    <property type="match status" value="1"/>
</dbReference>
<dbReference type="SUPFAM" id="SSF53697">
    <property type="entry name" value="SIS domain"/>
    <property type="match status" value="1"/>
</dbReference>
<dbReference type="InterPro" id="IPR001672">
    <property type="entry name" value="G6P_Isomerase"/>
</dbReference>
<accession>A0ABW3X8S5</accession>
<proteinExistence type="predicted"/>
<keyword evidence="5" id="KW-1185">Reference proteome</keyword>
<dbReference type="EMBL" id="JBHTMM010000004">
    <property type="protein sequence ID" value="MFD1305341.1"/>
    <property type="molecule type" value="Genomic_DNA"/>
</dbReference>
<gene>
    <name evidence="4" type="ORF">ACFQ5X_05695</name>
</gene>
<name>A0ABW3X8S5_9ACTN</name>
<feature type="non-terminal residue" evidence="4">
    <location>
        <position position="108"/>
    </location>
</feature>
<organism evidence="4 5">
    <name type="scientific">Streptomyces kaempferi</name>
    <dbReference type="NCBI Taxonomy" id="333725"/>
    <lineage>
        <taxon>Bacteria</taxon>
        <taxon>Bacillati</taxon>
        <taxon>Actinomycetota</taxon>
        <taxon>Actinomycetes</taxon>
        <taxon>Kitasatosporales</taxon>
        <taxon>Streptomycetaceae</taxon>
        <taxon>Streptomyces</taxon>
    </lineage>
</organism>
<dbReference type="GO" id="GO:0016853">
    <property type="term" value="F:isomerase activity"/>
    <property type="evidence" value="ECO:0007669"/>
    <property type="project" value="UniProtKB-KW"/>
</dbReference>
<keyword evidence="3 4" id="KW-0413">Isomerase</keyword>
<evidence type="ECO:0000313" key="4">
    <source>
        <dbReference type="EMBL" id="MFD1305341.1"/>
    </source>
</evidence>
<evidence type="ECO:0000256" key="3">
    <source>
        <dbReference type="ARBA" id="ARBA00023235"/>
    </source>
</evidence>
<reference evidence="5" key="1">
    <citation type="journal article" date="2019" name="Int. J. Syst. Evol. Microbiol.">
        <title>The Global Catalogue of Microorganisms (GCM) 10K type strain sequencing project: providing services to taxonomists for standard genome sequencing and annotation.</title>
        <authorList>
            <consortium name="The Broad Institute Genomics Platform"/>
            <consortium name="The Broad Institute Genome Sequencing Center for Infectious Disease"/>
            <person name="Wu L."/>
            <person name="Ma J."/>
        </authorList>
    </citation>
    <scope>NUCLEOTIDE SEQUENCE [LARGE SCALE GENOMIC DNA]</scope>
    <source>
        <strain evidence="5">CGMCC 4.7020</strain>
    </source>
</reference>
<dbReference type="PANTHER" id="PTHR11469">
    <property type="entry name" value="GLUCOSE-6-PHOSPHATE ISOMERASE"/>
    <property type="match status" value="1"/>
</dbReference>
<protein>
    <submittedName>
        <fullName evidence="4">Glucose-6-phosphate isomerase</fullName>
    </submittedName>
</protein>
<dbReference type="InterPro" id="IPR046348">
    <property type="entry name" value="SIS_dom_sf"/>
</dbReference>
<comment type="caution">
    <text evidence="4">The sequence shown here is derived from an EMBL/GenBank/DDBJ whole genome shotgun (WGS) entry which is preliminary data.</text>
</comment>
<evidence type="ECO:0000256" key="1">
    <source>
        <dbReference type="ARBA" id="ARBA00022432"/>
    </source>
</evidence>
<keyword evidence="2" id="KW-0324">Glycolysis</keyword>
<evidence type="ECO:0000256" key="2">
    <source>
        <dbReference type="ARBA" id="ARBA00023152"/>
    </source>
</evidence>
<dbReference type="Pfam" id="PF00342">
    <property type="entry name" value="PGI"/>
    <property type="match status" value="1"/>
</dbReference>
<evidence type="ECO:0000313" key="5">
    <source>
        <dbReference type="Proteomes" id="UP001597058"/>
    </source>
</evidence>
<sequence length="108" mass="12153">MNADTRTRLDRTPEWTALGEHREELADTHLRDLFAADPGRGSGYTLRVGDLHVDYSKHLVTDETLRLLRELAVATGVFGLRDAMFRGEKINVTEGRAVLHTALRAPRD</sequence>
<dbReference type="PANTHER" id="PTHR11469:SF1">
    <property type="entry name" value="GLUCOSE-6-PHOSPHATE ISOMERASE"/>
    <property type="match status" value="1"/>
</dbReference>